<dbReference type="InterPro" id="IPR014782">
    <property type="entry name" value="Peptidase_M1_dom"/>
</dbReference>
<dbReference type="Gene3D" id="1.10.390.10">
    <property type="entry name" value="Neutral Protease Domain 2"/>
    <property type="match status" value="1"/>
</dbReference>
<dbReference type="GO" id="GO:0008270">
    <property type="term" value="F:zinc ion binding"/>
    <property type="evidence" value="ECO:0007669"/>
    <property type="project" value="InterPro"/>
</dbReference>
<dbReference type="SUPFAM" id="SSF55486">
    <property type="entry name" value="Metalloproteases ('zincins'), catalytic domain"/>
    <property type="match status" value="1"/>
</dbReference>
<evidence type="ECO:0000313" key="16">
    <source>
        <dbReference type="EMBL" id="AZQ64108.1"/>
    </source>
</evidence>
<dbReference type="InterPro" id="IPR050344">
    <property type="entry name" value="Peptidase_M1_aminopeptidases"/>
</dbReference>
<proteinExistence type="inferred from homology"/>
<dbReference type="Pfam" id="PF17900">
    <property type="entry name" value="Peptidase_M1_N"/>
    <property type="match status" value="1"/>
</dbReference>
<dbReference type="KEGG" id="fll:EI427_18300"/>
<dbReference type="GO" id="GO:0016020">
    <property type="term" value="C:membrane"/>
    <property type="evidence" value="ECO:0007669"/>
    <property type="project" value="TreeGrafter"/>
</dbReference>
<comment type="similarity">
    <text evidence="3">Belongs to the peptidase M1 family.</text>
</comment>
<dbReference type="InterPro" id="IPR016024">
    <property type="entry name" value="ARM-type_fold"/>
</dbReference>
<feature type="compositionally biased region" description="Low complexity" evidence="12">
    <location>
        <begin position="35"/>
        <end position="46"/>
    </location>
</feature>
<dbReference type="PANTHER" id="PTHR11533">
    <property type="entry name" value="PROTEASE M1 ZINC METALLOPROTEASE"/>
    <property type="match status" value="1"/>
</dbReference>
<dbReference type="RefSeq" id="WP_126617474.1">
    <property type="nucleotide sequence ID" value="NZ_CP034562.1"/>
</dbReference>
<dbReference type="SUPFAM" id="SSF63737">
    <property type="entry name" value="Leukotriene A4 hydrolase N-terminal domain"/>
    <property type="match status" value="1"/>
</dbReference>
<dbReference type="Proteomes" id="UP000267268">
    <property type="component" value="Chromosome 1"/>
</dbReference>
<dbReference type="GO" id="GO:0042277">
    <property type="term" value="F:peptide binding"/>
    <property type="evidence" value="ECO:0007669"/>
    <property type="project" value="TreeGrafter"/>
</dbReference>
<evidence type="ECO:0000256" key="1">
    <source>
        <dbReference type="ARBA" id="ARBA00000098"/>
    </source>
</evidence>
<evidence type="ECO:0000256" key="2">
    <source>
        <dbReference type="ARBA" id="ARBA00001947"/>
    </source>
</evidence>
<dbReference type="Gene3D" id="2.60.40.1730">
    <property type="entry name" value="tricorn interacting facor f3 domain"/>
    <property type="match status" value="1"/>
</dbReference>
<feature type="signal peptide" evidence="13">
    <location>
        <begin position="1"/>
        <end position="23"/>
    </location>
</feature>
<keyword evidence="7" id="KW-0645">Protease</keyword>
<evidence type="ECO:0000259" key="15">
    <source>
        <dbReference type="Pfam" id="PF17900"/>
    </source>
</evidence>
<keyword evidence="8" id="KW-0479">Metal-binding</keyword>
<evidence type="ECO:0000256" key="4">
    <source>
        <dbReference type="ARBA" id="ARBA00012564"/>
    </source>
</evidence>
<dbReference type="GO" id="GO:0006508">
    <property type="term" value="P:proteolysis"/>
    <property type="evidence" value="ECO:0007669"/>
    <property type="project" value="UniProtKB-KW"/>
</dbReference>
<keyword evidence="17" id="KW-1185">Reference proteome</keyword>
<keyword evidence="13" id="KW-0732">Signal</keyword>
<comment type="cofactor">
    <cofactor evidence="2">
        <name>Zn(2+)</name>
        <dbReference type="ChEBI" id="CHEBI:29105"/>
    </cofactor>
</comment>
<dbReference type="EMBL" id="CP034562">
    <property type="protein sequence ID" value="AZQ64108.1"/>
    <property type="molecule type" value="Genomic_DNA"/>
</dbReference>
<dbReference type="GO" id="GO:0016285">
    <property type="term" value="F:alanyl aminopeptidase activity"/>
    <property type="evidence" value="ECO:0007669"/>
    <property type="project" value="UniProtKB-EC"/>
</dbReference>
<evidence type="ECO:0000256" key="8">
    <source>
        <dbReference type="ARBA" id="ARBA00022723"/>
    </source>
</evidence>
<dbReference type="GO" id="GO:0043171">
    <property type="term" value="P:peptide catabolic process"/>
    <property type="evidence" value="ECO:0007669"/>
    <property type="project" value="TreeGrafter"/>
</dbReference>
<organism evidence="16 17">
    <name type="scientific">Flammeovirga pectinis</name>
    <dbReference type="NCBI Taxonomy" id="2494373"/>
    <lineage>
        <taxon>Bacteria</taxon>
        <taxon>Pseudomonadati</taxon>
        <taxon>Bacteroidota</taxon>
        <taxon>Cytophagia</taxon>
        <taxon>Cytophagales</taxon>
        <taxon>Flammeovirgaceae</taxon>
        <taxon>Flammeovirga</taxon>
    </lineage>
</organism>
<dbReference type="EC" id="3.4.11.2" evidence="4"/>
<feature type="domain" description="Aminopeptidase N-like N-terminal" evidence="15">
    <location>
        <begin position="77"/>
        <end position="268"/>
    </location>
</feature>
<gene>
    <name evidence="16" type="ORF">EI427_18300</name>
</gene>
<dbReference type="InterPro" id="IPR027268">
    <property type="entry name" value="Peptidase_M4/M1_CTD_sf"/>
</dbReference>
<reference evidence="16 17" key="1">
    <citation type="submission" date="2018-12" db="EMBL/GenBank/DDBJ databases">
        <title>Flammeovirga pectinis sp. nov., isolated from the gut of the Korean scallop, Patinopecten yessoensis.</title>
        <authorList>
            <person name="Bae J.-W."/>
            <person name="Jeong Y.-S."/>
            <person name="Kang W."/>
        </authorList>
    </citation>
    <scope>NUCLEOTIDE SEQUENCE [LARGE SCALE GENOMIC DNA]</scope>
    <source>
        <strain evidence="16 17">L12M1</strain>
    </source>
</reference>
<evidence type="ECO:0000256" key="12">
    <source>
        <dbReference type="SAM" id="MobiDB-lite"/>
    </source>
</evidence>
<keyword evidence="6" id="KW-0031">Aminopeptidase</keyword>
<evidence type="ECO:0000259" key="14">
    <source>
        <dbReference type="Pfam" id="PF01433"/>
    </source>
</evidence>
<protein>
    <recommendedName>
        <fullName evidence="5">Aminopeptidase N</fullName>
        <ecNumber evidence="4">3.4.11.2</ecNumber>
    </recommendedName>
</protein>
<evidence type="ECO:0000256" key="11">
    <source>
        <dbReference type="ARBA" id="ARBA00023049"/>
    </source>
</evidence>
<evidence type="ECO:0000256" key="6">
    <source>
        <dbReference type="ARBA" id="ARBA00022438"/>
    </source>
</evidence>
<evidence type="ECO:0000256" key="9">
    <source>
        <dbReference type="ARBA" id="ARBA00022801"/>
    </source>
</evidence>
<dbReference type="GO" id="GO:0005737">
    <property type="term" value="C:cytoplasm"/>
    <property type="evidence" value="ECO:0007669"/>
    <property type="project" value="TreeGrafter"/>
</dbReference>
<keyword evidence="10" id="KW-0862">Zinc</keyword>
<evidence type="ECO:0000256" key="7">
    <source>
        <dbReference type="ARBA" id="ARBA00022670"/>
    </source>
</evidence>
<dbReference type="InterPro" id="IPR011989">
    <property type="entry name" value="ARM-like"/>
</dbReference>
<dbReference type="PRINTS" id="PR00756">
    <property type="entry name" value="ALADIPTASE"/>
</dbReference>
<accession>A0A3S9P7D4</accession>
<evidence type="ECO:0000313" key="17">
    <source>
        <dbReference type="Proteomes" id="UP000267268"/>
    </source>
</evidence>
<dbReference type="InterPro" id="IPR045357">
    <property type="entry name" value="Aminopeptidase_N-like_N"/>
</dbReference>
<dbReference type="Gene3D" id="1.25.10.10">
    <property type="entry name" value="Leucine-rich Repeat Variant"/>
    <property type="match status" value="1"/>
</dbReference>
<name>A0A3S9P7D4_9BACT</name>
<dbReference type="InterPro" id="IPR001930">
    <property type="entry name" value="Peptidase_M1"/>
</dbReference>
<evidence type="ECO:0000256" key="13">
    <source>
        <dbReference type="SAM" id="SignalP"/>
    </source>
</evidence>
<keyword evidence="11" id="KW-0482">Metalloprotease</keyword>
<dbReference type="AlphaFoldDB" id="A0A3S9P7D4"/>
<comment type="catalytic activity">
    <reaction evidence="1">
        <text>Release of an N-terminal amino acid, Xaa-|-Yaa- from a peptide, amide or arylamide. Xaa is preferably Ala, but may be most amino acids including Pro (slow action). When a terminal hydrophobic residue is followed by a prolyl residue, the two may be released as an intact Xaa-Pro dipeptide.</text>
        <dbReference type="EC" id="3.4.11.2"/>
    </reaction>
</comment>
<evidence type="ECO:0000256" key="10">
    <source>
        <dbReference type="ARBA" id="ARBA00022833"/>
    </source>
</evidence>
<feature type="domain" description="Peptidase M1 membrane alanine aminopeptidase" evidence="14">
    <location>
        <begin position="306"/>
        <end position="511"/>
    </location>
</feature>
<dbReference type="SUPFAM" id="SSF48371">
    <property type="entry name" value="ARM repeat"/>
    <property type="match status" value="1"/>
</dbReference>
<keyword evidence="9" id="KW-0378">Hydrolase</keyword>
<feature type="chain" id="PRO_5019459141" description="Aminopeptidase N" evidence="13">
    <location>
        <begin position="24"/>
        <end position="864"/>
    </location>
</feature>
<evidence type="ECO:0000256" key="5">
    <source>
        <dbReference type="ARBA" id="ARBA00015611"/>
    </source>
</evidence>
<dbReference type="Pfam" id="PF01433">
    <property type="entry name" value="Peptidase_M1"/>
    <property type="match status" value="1"/>
</dbReference>
<sequence length="864" mass="98766">MISNYKHAIFCALLLGSSLNACKTVKPAASDQAAITETPDTPITPEVLPEDDTTQPDWISKGGPYQAAYDRSFNLLHTQLKVSFDWEKQHMSGDAILTLQPHFYSQKDVILDAKNFDIHKVELVDKNQKVIKSLDFTYDSLQITIALDKSYSRSDVCSIHISYTAKPNEREIHGSEAITSDKGLYFINPLGDEIGKPQQIWTQGETAANSCWFPTFDHPNVKMKQDIFITVNNKYVTLSNGKLVSQQKNSDGTRTDHWKQELPHSVYLTMMTVGDFAIVKDEWRGKEVSYYVEPAFKQYARTIFGNTPEMLEFFSERFNYDYPWAKYSQVIIRDFVSGAMENTTASTFMESVQVDDREKLDQDWDFIVAHELFHHWFGDLVTSESWSNLPLNESWANYSEYLWREHKISKEEADYALQSELDSYLAESETKQEPLIRYHYQNKEDMFDSHSYAKGGYTLNLLRHTIGDDAFFEGASLYLKENAFKAAEIAHLRLAFEEVTGQDLNWFFNQWFMEAGHPDLFIKDSFSNGKVKLLVQQRQDPEYTPIYKIPTTIEFWWKDGHSEKRQITVKEANETFSFAFEEKPSLIIFDTEHIIPAVITHSKNTEAYLQQAKVATNIMHRVEAVLQLGDMITADPSLITVLNTYLKDPFWGIRETTASIFEGYKGTGDLNPTIAILRSLVKTDPKSTVRATALSTLSSIDENFLPIAQQALNDSSYMVIATSLYATSAIEGPSIVPTLERFADARNPNIVFVSSMIYAELGTEGKLPWYDAKLAEMNDQYRQYMFRTMTGYILSLQKEEEKEKAVDIVLKYAQNSGSSTQTKIAAYQALSPLLEDETLKEKIEETLNKEADKNVIDALKQQGY</sequence>
<dbReference type="CDD" id="cd09603">
    <property type="entry name" value="M1_APN_like"/>
    <property type="match status" value="1"/>
</dbReference>
<dbReference type="GO" id="GO:0070006">
    <property type="term" value="F:metalloaminopeptidase activity"/>
    <property type="evidence" value="ECO:0007669"/>
    <property type="project" value="TreeGrafter"/>
</dbReference>
<dbReference type="PANTHER" id="PTHR11533:SF174">
    <property type="entry name" value="PUROMYCIN-SENSITIVE AMINOPEPTIDASE-RELATED"/>
    <property type="match status" value="1"/>
</dbReference>
<evidence type="ECO:0000256" key="3">
    <source>
        <dbReference type="ARBA" id="ARBA00010136"/>
    </source>
</evidence>
<feature type="region of interest" description="Disordered" evidence="12">
    <location>
        <begin position="33"/>
        <end position="56"/>
    </location>
</feature>
<dbReference type="OrthoDB" id="100605at2"/>
<dbReference type="GO" id="GO:0005615">
    <property type="term" value="C:extracellular space"/>
    <property type="evidence" value="ECO:0007669"/>
    <property type="project" value="TreeGrafter"/>
</dbReference>
<dbReference type="InterPro" id="IPR042097">
    <property type="entry name" value="Aminopeptidase_N-like_N_sf"/>
</dbReference>